<proteinExistence type="predicted"/>
<dbReference type="EMBL" id="ML014199">
    <property type="protein sequence ID" value="RKP00787.1"/>
    <property type="molecule type" value="Genomic_DNA"/>
</dbReference>
<evidence type="ECO:0000313" key="2">
    <source>
        <dbReference type="EMBL" id="RKP00787.1"/>
    </source>
</evidence>
<dbReference type="AlphaFoldDB" id="A0A4P9X6G7"/>
<protein>
    <submittedName>
        <fullName evidence="2">Uncharacterized protein</fullName>
    </submittedName>
</protein>
<organism evidence="2 3">
    <name type="scientific">Caulochytrium protostelioides</name>
    <dbReference type="NCBI Taxonomy" id="1555241"/>
    <lineage>
        <taxon>Eukaryota</taxon>
        <taxon>Fungi</taxon>
        <taxon>Fungi incertae sedis</taxon>
        <taxon>Chytridiomycota</taxon>
        <taxon>Chytridiomycota incertae sedis</taxon>
        <taxon>Chytridiomycetes</taxon>
        <taxon>Caulochytriales</taxon>
        <taxon>Caulochytriaceae</taxon>
        <taxon>Caulochytrium</taxon>
    </lineage>
</organism>
<evidence type="ECO:0000256" key="1">
    <source>
        <dbReference type="SAM" id="MobiDB-lite"/>
    </source>
</evidence>
<feature type="compositionally biased region" description="Low complexity" evidence="1">
    <location>
        <begin position="53"/>
        <end position="65"/>
    </location>
</feature>
<gene>
    <name evidence="2" type="ORF">CXG81DRAFT_26531</name>
</gene>
<dbReference type="Proteomes" id="UP000274922">
    <property type="component" value="Unassembled WGS sequence"/>
</dbReference>
<name>A0A4P9X6G7_9FUNG</name>
<feature type="region of interest" description="Disordered" evidence="1">
    <location>
        <begin position="53"/>
        <end position="77"/>
    </location>
</feature>
<reference evidence="3" key="1">
    <citation type="journal article" date="2018" name="Nat. Microbiol.">
        <title>Leveraging single-cell genomics to expand the fungal tree of life.</title>
        <authorList>
            <person name="Ahrendt S.R."/>
            <person name="Quandt C.A."/>
            <person name="Ciobanu D."/>
            <person name="Clum A."/>
            <person name="Salamov A."/>
            <person name="Andreopoulos B."/>
            <person name="Cheng J.F."/>
            <person name="Woyke T."/>
            <person name="Pelin A."/>
            <person name="Henrissat B."/>
            <person name="Reynolds N.K."/>
            <person name="Benny G.L."/>
            <person name="Smith M.E."/>
            <person name="James T.Y."/>
            <person name="Grigoriev I.V."/>
        </authorList>
    </citation>
    <scope>NUCLEOTIDE SEQUENCE [LARGE SCALE GENOMIC DNA]</scope>
    <source>
        <strain evidence="3">ATCC 52028</strain>
    </source>
</reference>
<sequence length="267" mass="26928">MALPLAPLARLAHGAQFLHCVRLTPALPLPLPALNTDPPTSAATTTTAVAAADAVAPGPTTTPRAARPRPVPAPEAARRAAIRAATVTPALELAVAIVRADQQAACRADPLARDAALDPSDGLGAEDAAAAAAAAVAAAPPARQVLVLVHAPDLADAGDPATATADAADAVAAPSTAAVVRRWIARETVTIAQAAAIRLMPVADGDAVLRLAVEVLADAMAPSASVRAAPWCRGCLVSESAMRCLTAAQQSNLDALLAQIRWLYTHT</sequence>
<keyword evidence="3" id="KW-1185">Reference proteome</keyword>
<evidence type="ECO:0000313" key="3">
    <source>
        <dbReference type="Proteomes" id="UP000274922"/>
    </source>
</evidence>
<accession>A0A4P9X6G7</accession>